<keyword evidence="2" id="KW-0805">Transcription regulation</keyword>
<feature type="compositionally biased region" description="Basic and acidic residues" evidence="5">
    <location>
        <begin position="60"/>
        <end position="95"/>
    </location>
</feature>
<protein>
    <recommendedName>
        <fullName evidence="6">Zinc-finger domain-containing protein</fullName>
    </recommendedName>
</protein>
<feature type="compositionally biased region" description="Basic and acidic residues" evidence="5">
    <location>
        <begin position="674"/>
        <end position="692"/>
    </location>
</feature>
<feature type="compositionally biased region" description="Low complexity" evidence="5">
    <location>
        <begin position="757"/>
        <end position="772"/>
    </location>
</feature>
<dbReference type="Proteomes" id="UP000292957">
    <property type="component" value="Unassembled WGS sequence"/>
</dbReference>
<feature type="compositionally biased region" description="Polar residues" evidence="5">
    <location>
        <begin position="44"/>
        <end position="55"/>
    </location>
</feature>
<evidence type="ECO:0000259" key="6">
    <source>
        <dbReference type="Pfam" id="PF10497"/>
    </source>
</evidence>
<evidence type="ECO:0000313" key="7">
    <source>
        <dbReference type="EMBL" id="TBU33630.1"/>
    </source>
</evidence>
<reference evidence="7" key="1">
    <citation type="submission" date="2019-01" db="EMBL/GenBank/DDBJ databases">
        <title>Draft genome sequences of three monokaryotic isolates of the white-rot basidiomycete fungus Dichomitus squalens.</title>
        <authorList>
            <consortium name="DOE Joint Genome Institute"/>
            <person name="Lopez S.C."/>
            <person name="Andreopoulos B."/>
            <person name="Pangilinan J."/>
            <person name="Lipzen A."/>
            <person name="Riley R."/>
            <person name="Ahrendt S."/>
            <person name="Ng V."/>
            <person name="Barry K."/>
            <person name="Daum C."/>
            <person name="Grigoriev I.V."/>
            <person name="Hilden K.S."/>
            <person name="Makela M.R."/>
            <person name="de Vries R.P."/>
        </authorList>
    </citation>
    <scope>NUCLEOTIDE SEQUENCE [LARGE SCALE GENOMIC DNA]</scope>
    <source>
        <strain evidence="7">OM18370.1</strain>
    </source>
</reference>
<keyword evidence="4" id="KW-0539">Nucleus</keyword>
<feature type="region of interest" description="Disordered" evidence="5">
    <location>
        <begin position="663"/>
        <end position="700"/>
    </location>
</feature>
<feature type="region of interest" description="Disordered" evidence="5">
    <location>
        <begin position="459"/>
        <end position="487"/>
    </location>
</feature>
<proteinExistence type="predicted"/>
<feature type="region of interest" description="Disordered" evidence="5">
    <location>
        <begin position="19"/>
        <end position="109"/>
    </location>
</feature>
<evidence type="ECO:0000256" key="3">
    <source>
        <dbReference type="ARBA" id="ARBA00023163"/>
    </source>
</evidence>
<accession>A0A4Q9MZN2</accession>
<evidence type="ECO:0000256" key="5">
    <source>
        <dbReference type="SAM" id="MobiDB-lite"/>
    </source>
</evidence>
<sequence length="880" mass="95466">MDTPASVLRRRSQVFVEIPPSPLHSVMGQRASQANTPFKAVPTNVDNHPSPSGSPSLKRRLPDASDDTLKPNDEHQPPKAKKPKTENPFKQDAPTKKLANASNAGAQKSKVNDGSLRCHQCARLVGPSGIAQCTYKRTSGERCMCKYCKACLRNRYQLDIDTVKSRSPEGCSDEEKAKHAPGTDYVFYEGCNCRACRKAKGLPALGDFNRAAREAVKQAAAANAAEAGPSSASGKSASASKVGKPSAKVKDANTKAQAKKAQDKTATKPKAGTSRLVPHVLVPPSPYKTGLAVTKKPRTVKEKPAPPPKPLPKPVWSQLSAALTFDSAVERMHIREFLLRFAHLTDIARSHLEELEELAGPDPYLDKAGDNNEEEESDKPKLVGWISDAALRAILIGLLTLLSKDASLVESNNEDQDEQSRENDASALAAAIHQVKNSGSHLSKMWAALDTLRTSSSLDLPSALPPPPNVGLHGRTTRTTSRDPASASVPVVSTAQLVPVVGALVEAALATEAVREDFERGEAQEKDLGRAARELAAKENARFRHEADKMRAVKTLGIRAEMRAFRAAHDAALASFNCAHQLALAECVPRFGPLGRDAEGRVYYAVTPGVVEREAAVKVLEGGKGEVRFGGKRRGVAEREERRRMKCWSWFVAVWGRKPEGAVVAKPDGEEGADEKGYGEGEVGREDEKEGEKEDEDTERWWGFWEPEEVAKLAEWLAMRHGINLEKKHVPKGEDDTTVLDVDDGQQGQSHKRPRGRPSNASSAASSSAGGRTFASLNDSSDEDEGEGEDDRDEEDADGDVQMRLNLRGEPVPTKHDLRVLARGLKEYSELLAWRVKRASKEKGDDDQGDAELEENGKSKGKAVAKPSEGIAPATFYGKK</sequence>
<feature type="domain" description="Zinc-finger" evidence="6">
    <location>
        <begin position="117"/>
        <end position="214"/>
    </location>
</feature>
<gene>
    <name evidence="7" type="ORF">BD311DRAFT_802694</name>
</gene>
<organism evidence="7">
    <name type="scientific">Dichomitus squalens</name>
    <dbReference type="NCBI Taxonomy" id="114155"/>
    <lineage>
        <taxon>Eukaryota</taxon>
        <taxon>Fungi</taxon>
        <taxon>Dikarya</taxon>
        <taxon>Basidiomycota</taxon>
        <taxon>Agaricomycotina</taxon>
        <taxon>Agaricomycetes</taxon>
        <taxon>Polyporales</taxon>
        <taxon>Polyporaceae</taxon>
        <taxon>Dichomitus</taxon>
    </lineage>
</organism>
<feature type="compositionally biased region" description="Acidic residues" evidence="5">
    <location>
        <begin position="780"/>
        <end position="799"/>
    </location>
</feature>
<dbReference type="OrthoDB" id="298344at2759"/>
<evidence type="ECO:0000256" key="4">
    <source>
        <dbReference type="ARBA" id="ARBA00023242"/>
    </source>
</evidence>
<dbReference type="InterPro" id="IPR018866">
    <property type="entry name" value="Znf-4CXXC_R1"/>
</dbReference>
<dbReference type="GO" id="GO:0005634">
    <property type="term" value="C:nucleus"/>
    <property type="evidence" value="ECO:0007669"/>
    <property type="project" value="UniProtKB-SubCell"/>
</dbReference>
<name>A0A4Q9MZN2_9APHY</name>
<dbReference type="EMBL" id="ML143390">
    <property type="protein sequence ID" value="TBU33630.1"/>
    <property type="molecule type" value="Genomic_DNA"/>
</dbReference>
<evidence type="ECO:0000256" key="2">
    <source>
        <dbReference type="ARBA" id="ARBA00023015"/>
    </source>
</evidence>
<feature type="region of interest" description="Disordered" evidence="5">
    <location>
        <begin position="224"/>
        <end position="314"/>
    </location>
</feature>
<keyword evidence="3" id="KW-0804">Transcription</keyword>
<dbReference type="AlphaFoldDB" id="A0A4Q9MZN2"/>
<dbReference type="Pfam" id="PF10497">
    <property type="entry name" value="zf-4CXXC_R1"/>
    <property type="match status" value="1"/>
</dbReference>
<comment type="subcellular location">
    <subcellularLocation>
        <location evidence="1">Nucleus</location>
    </subcellularLocation>
</comment>
<feature type="region of interest" description="Disordered" evidence="5">
    <location>
        <begin position="732"/>
        <end position="815"/>
    </location>
</feature>
<feature type="compositionally biased region" description="Low complexity" evidence="5">
    <location>
        <begin position="224"/>
        <end position="246"/>
    </location>
</feature>
<evidence type="ECO:0000256" key="1">
    <source>
        <dbReference type="ARBA" id="ARBA00004123"/>
    </source>
</evidence>
<feature type="region of interest" description="Disordered" evidence="5">
    <location>
        <begin position="839"/>
        <end position="880"/>
    </location>
</feature>